<dbReference type="EMBL" id="CP003600">
    <property type="protein sequence ID" value="AFY92280.1"/>
    <property type="molecule type" value="Genomic_DNA"/>
</dbReference>
<accession>K9UBV1</accession>
<organism evidence="2 3">
    <name type="scientific">Chamaesiphon minutus (strain ATCC 27169 / PCC 6605)</name>
    <dbReference type="NCBI Taxonomy" id="1173020"/>
    <lineage>
        <taxon>Bacteria</taxon>
        <taxon>Bacillati</taxon>
        <taxon>Cyanobacteriota</taxon>
        <taxon>Cyanophyceae</taxon>
        <taxon>Gomontiellales</taxon>
        <taxon>Chamaesiphonaceae</taxon>
        <taxon>Chamaesiphon</taxon>
    </lineage>
</organism>
<evidence type="ECO:0000313" key="3">
    <source>
        <dbReference type="Proteomes" id="UP000010366"/>
    </source>
</evidence>
<dbReference type="AlphaFoldDB" id="K9UBV1"/>
<dbReference type="SUPFAM" id="SSF54427">
    <property type="entry name" value="NTF2-like"/>
    <property type="match status" value="1"/>
</dbReference>
<feature type="domain" description="SnoaL-like" evidence="1">
    <location>
        <begin position="47"/>
        <end position="142"/>
    </location>
</feature>
<dbReference type="KEGG" id="cmp:Cha6605_1045"/>
<sequence length="152" mass="17153">MIIICHLCRWLSLGIILISLMSAMDPNASQNSVPLPDIRATIELAKNAWIARDADALAQLFTEDGTLIVPGQKWQGQAKIRSQIAKFARDYTDVRITINQMIIDGDRAAVEWHYEDTEKATGKRNQSDDAIVVEVKNGRISYWREYFDTGGK</sequence>
<keyword evidence="3" id="KW-1185">Reference proteome</keyword>
<dbReference type="eggNOG" id="COG3631">
    <property type="taxonomic scope" value="Bacteria"/>
</dbReference>
<dbReference type="InterPro" id="IPR037401">
    <property type="entry name" value="SnoaL-like"/>
</dbReference>
<proteinExistence type="predicted"/>
<dbReference type="HOGENOM" id="CLU_135571_0_0_3"/>
<name>K9UBV1_CHAP6</name>
<gene>
    <name evidence="2" type="ORF">Cha6605_1045</name>
</gene>
<dbReference type="NCBIfam" id="TIGR02246">
    <property type="entry name" value="SgcJ/EcaC family oxidoreductase"/>
    <property type="match status" value="1"/>
</dbReference>
<dbReference type="PANTHER" id="PTHR41252">
    <property type="entry name" value="BLR2505 PROTEIN"/>
    <property type="match status" value="1"/>
</dbReference>
<dbReference type="InterPro" id="IPR011944">
    <property type="entry name" value="Steroid_delta5-4_isomerase"/>
</dbReference>
<dbReference type="InterPro" id="IPR032710">
    <property type="entry name" value="NTF2-like_dom_sf"/>
</dbReference>
<evidence type="ECO:0000259" key="1">
    <source>
        <dbReference type="Pfam" id="PF12680"/>
    </source>
</evidence>
<dbReference type="Pfam" id="PF12680">
    <property type="entry name" value="SnoaL_2"/>
    <property type="match status" value="1"/>
</dbReference>
<evidence type="ECO:0000313" key="2">
    <source>
        <dbReference type="EMBL" id="AFY92280.1"/>
    </source>
</evidence>
<protein>
    <recommendedName>
        <fullName evidence="1">SnoaL-like domain-containing protein</fullName>
    </recommendedName>
</protein>
<dbReference type="PANTHER" id="PTHR41252:SF1">
    <property type="entry name" value="BLR2505 PROTEIN"/>
    <property type="match status" value="1"/>
</dbReference>
<reference evidence="2 3" key="1">
    <citation type="submission" date="2012-05" db="EMBL/GenBank/DDBJ databases">
        <title>Finished chromosome of genome of Chamaesiphon sp. PCC 6605.</title>
        <authorList>
            <consortium name="US DOE Joint Genome Institute"/>
            <person name="Gugger M."/>
            <person name="Coursin T."/>
            <person name="Rippka R."/>
            <person name="Tandeau De Marsac N."/>
            <person name="Huntemann M."/>
            <person name="Wei C.-L."/>
            <person name="Han J."/>
            <person name="Detter J.C."/>
            <person name="Han C."/>
            <person name="Tapia R."/>
            <person name="Chen A."/>
            <person name="Kyrpides N."/>
            <person name="Mavromatis K."/>
            <person name="Markowitz V."/>
            <person name="Szeto E."/>
            <person name="Ivanova N."/>
            <person name="Pagani I."/>
            <person name="Pati A."/>
            <person name="Goodwin L."/>
            <person name="Nordberg H.P."/>
            <person name="Cantor M.N."/>
            <person name="Hua S.X."/>
            <person name="Woyke T."/>
            <person name="Kerfeld C.A."/>
        </authorList>
    </citation>
    <scope>NUCLEOTIDE SEQUENCE [LARGE SCALE GENOMIC DNA]</scope>
    <source>
        <strain evidence="3">ATCC 27169 / PCC 6605</strain>
    </source>
</reference>
<dbReference type="Proteomes" id="UP000010366">
    <property type="component" value="Chromosome"/>
</dbReference>
<dbReference type="Gene3D" id="3.10.450.50">
    <property type="match status" value="1"/>
</dbReference>